<dbReference type="EMBL" id="CAEZYA010000011">
    <property type="protein sequence ID" value="CAB4701844.1"/>
    <property type="molecule type" value="Genomic_DNA"/>
</dbReference>
<keyword evidence="2" id="KW-0472">Membrane</keyword>
<dbReference type="EMBL" id="CAEZZN010000033">
    <property type="protein sequence ID" value="CAB4770194.1"/>
    <property type="molecule type" value="Genomic_DNA"/>
</dbReference>
<keyword evidence="2" id="KW-0812">Transmembrane</keyword>
<dbReference type="EMBL" id="CAFAAU010000002">
    <property type="protein sequence ID" value="CAB4797345.1"/>
    <property type="molecule type" value="Genomic_DNA"/>
</dbReference>
<evidence type="ECO:0000313" key="6">
    <source>
        <dbReference type="EMBL" id="CAB4854878.1"/>
    </source>
</evidence>
<evidence type="ECO:0000313" key="5">
    <source>
        <dbReference type="EMBL" id="CAB4797345.1"/>
    </source>
</evidence>
<proteinExistence type="predicted"/>
<evidence type="ECO:0000313" key="3">
    <source>
        <dbReference type="EMBL" id="CAB4701844.1"/>
    </source>
</evidence>
<keyword evidence="2" id="KW-1133">Transmembrane helix</keyword>
<evidence type="ECO:0000313" key="7">
    <source>
        <dbReference type="EMBL" id="CAB4990414.1"/>
    </source>
</evidence>
<evidence type="ECO:0000256" key="1">
    <source>
        <dbReference type="SAM" id="MobiDB-lite"/>
    </source>
</evidence>
<accession>A0A6J7UB73</accession>
<reference evidence="9" key="1">
    <citation type="submission" date="2020-05" db="EMBL/GenBank/DDBJ databases">
        <authorList>
            <person name="Chiriac C."/>
            <person name="Salcher M."/>
            <person name="Ghai R."/>
            <person name="Kavagutti S V."/>
        </authorList>
    </citation>
    <scope>NUCLEOTIDE SEQUENCE</scope>
</reference>
<evidence type="ECO:0000313" key="9">
    <source>
        <dbReference type="EMBL" id="CAB5061498.1"/>
    </source>
</evidence>
<dbReference type="EMBL" id="CAFBLC010000040">
    <property type="protein sequence ID" value="CAB4854878.1"/>
    <property type="molecule type" value="Genomic_DNA"/>
</dbReference>
<name>A0A6J7UB73_9ZZZZ</name>
<evidence type="ECO:0000313" key="4">
    <source>
        <dbReference type="EMBL" id="CAB4770194.1"/>
    </source>
</evidence>
<organism evidence="9">
    <name type="scientific">freshwater metagenome</name>
    <dbReference type="NCBI Taxonomy" id="449393"/>
    <lineage>
        <taxon>unclassified sequences</taxon>
        <taxon>metagenomes</taxon>
        <taxon>ecological metagenomes</taxon>
    </lineage>
</organism>
<dbReference type="EMBL" id="CAFBQD010000010">
    <property type="protein sequence ID" value="CAB5048345.1"/>
    <property type="molecule type" value="Genomic_DNA"/>
</dbReference>
<sequence length="424" mass="46261">MALAFFSIMNIKNKLSRIAIATTTLFAVFGIIAAPAIAEGTLGLAFTNTASTDKFVESLHGGQSLWFVVAPGGTQTRELLISSSGTVPELVEMSLAFLGRNNEGQYLDRNKAPDSIKWVKFSPEKFILKPKATASVMMTYTIPADEPISSHEAYVLATASGASGPSKAQYSVPQAIAISRPVFLGVGTETELAPKINIIDLFGEVVDGKSYLALKIENAGKVPFSFDGTLDMVDSKFSNRKFSGIKFISQPVAPGEKTNILIPAPLGLTEGKYDISLNATLGNEEINKIWTGKLIKFTSIFPLFQLLGRILMAIIFLLILAYSLRYLRKPRNTKDKELIASKTKLEFSQEELDQLIESLTKKPVKKAAKKTAKKPVKKTAKKPVKKTAKKPVKKTAKKPVKKTAKKPVKKTAKKPVKKTAKKRA</sequence>
<gene>
    <name evidence="3" type="ORF">UFOPK2627_00540</name>
    <name evidence="4" type="ORF">UFOPK2879_00963</name>
    <name evidence="5" type="ORF">UFOPK3078_00121</name>
    <name evidence="6" type="ORF">UFOPK3288_01113</name>
    <name evidence="7" type="ORF">UFOPK3990_01045</name>
    <name evidence="8" type="ORF">UFOPK4245_00639</name>
    <name evidence="9" type="ORF">UFOPK4337_01084</name>
</gene>
<dbReference type="EMBL" id="CAFBOQ010000032">
    <property type="protein sequence ID" value="CAB4990414.1"/>
    <property type="molecule type" value="Genomic_DNA"/>
</dbReference>
<feature type="transmembrane region" description="Helical" evidence="2">
    <location>
        <begin position="303"/>
        <end position="324"/>
    </location>
</feature>
<evidence type="ECO:0000256" key="2">
    <source>
        <dbReference type="SAM" id="Phobius"/>
    </source>
</evidence>
<dbReference type="AlphaFoldDB" id="A0A6J7UB73"/>
<protein>
    <submittedName>
        <fullName evidence="9">Unannotated protein</fullName>
    </submittedName>
</protein>
<feature type="region of interest" description="Disordered" evidence="1">
    <location>
        <begin position="363"/>
        <end position="424"/>
    </location>
</feature>
<evidence type="ECO:0000313" key="8">
    <source>
        <dbReference type="EMBL" id="CAB5048345.1"/>
    </source>
</evidence>
<dbReference type="EMBL" id="CAFBQM010000058">
    <property type="protein sequence ID" value="CAB5061498.1"/>
    <property type="molecule type" value="Genomic_DNA"/>
</dbReference>